<organism evidence="2 3">
    <name type="scientific">Streptomyces chumphonensis</name>
    <dbReference type="NCBI Taxonomy" id="1214925"/>
    <lineage>
        <taxon>Bacteria</taxon>
        <taxon>Bacillati</taxon>
        <taxon>Actinomycetota</taxon>
        <taxon>Actinomycetes</taxon>
        <taxon>Kitasatosporales</taxon>
        <taxon>Streptomycetaceae</taxon>
        <taxon>Streptomyces</taxon>
    </lineage>
</organism>
<comment type="caution">
    <text evidence="2">The sequence shown here is derived from an EMBL/GenBank/DDBJ whole genome shotgun (WGS) entry which is preliminary data.</text>
</comment>
<proteinExistence type="predicted"/>
<dbReference type="SUPFAM" id="SSF52540">
    <property type="entry name" value="P-loop containing nucleoside triphosphate hydrolases"/>
    <property type="match status" value="1"/>
</dbReference>
<sequence>MEPSTLGLRVAAGAVTPLVRKLLVRREPGAGLVERPVRLGGWFSFRGEKRTLDGDDLARLAAEVVTRYVRATGPHDAPSAEVRQEVADTLTRALRQLGELDMDDVQAVRLGPEGLADRVVRAGQAGQAEALSADAEALFRPLLHDVCLHVLNFFTQHSTFLARTAVEQTARLDRIASTLELLAERVPSRTAADARFEEAYAAHVARRHSELTIYGLDLHHTRDWPLDTAYISLEAEAGGAPLPAERALQDDARVLLRGAAGSGKTTLLQWLTVTTARQDPEHLARLPHLVGRVPFVLPLRRVLRDGLPPTPDRFLHAVGSNLAGEQPDGWALRVLRSGRGLLLVDGIDEIPEAERGATRRWLRDLLADFPDNLWLVTSRPSAVASDWLARDGFAELALSPMGRADVAAFVRRWHAAAEAPPESADALLGLVRANSDLGRLASNPLMCGLLCALHRERHGFLPHSRKDLYEAALSMLLERRDVERAVLDDALRLSKDSSVVLLQKLAHWMLRNSRAEMDRADVVAQLERTLPQMAHITADAEEVYRHLRDRSGLLREPATDRVDFVHRTFQDYLAAKAAVEEGDFPLLLDNADKTQWEDVLRMAVAHARPAERARLLRGLLDGPPGARDADDQHYRDLLAATCLQEATELDPAVRHEVERRLRSLVPPPDRTVAHWLADGVGSPIVLRLLPGPEGLDDETALNVVITASGFTEDAALPVLARYRDHPSLGVRRQLAWAWHRYATRPYAREIIAHLAEDDLYFTAPSGEHLRALREMGGRARVHVPGDYDPAELTALLPPERLTHLWLAGGLPDGPGWLDAFPRLRTLVLPRELPTPVLEHLRPGLKVKVARNGTTP</sequence>
<dbReference type="EMBL" id="JACXYU010000004">
    <property type="protein sequence ID" value="MBD3932197.1"/>
    <property type="molecule type" value="Genomic_DNA"/>
</dbReference>
<keyword evidence="3" id="KW-1185">Reference proteome</keyword>
<dbReference type="InterPro" id="IPR007111">
    <property type="entry name" value="NACHT_NTPase"/>
</dbReference>
<dbReference type="Gene3D" id="3.40.50.300">
    <property type="entry name" value="P-loop containing nucleotide triphosphate hydrolases"/>
    <property type="match status" value="1"/>
</dbReference>
<gene>
    <name evidence="2" type="ORF">IF129_11620</name>
</gene>
<feature type="domain" description="NACHT" evidence="1">
    <location>
        <begin position="252"/>
        <end position="580"/>
    </location>
</feature>
<dbReference type="RefSeq" id="WP_191209479.1">
    <property type="nucleotide sequence ID" value="NZ_BAABKL010000050.1"/>
</dbReference>
<protein>
    <submittedName>
        <fullName evidence="2">NACHT domain-containing protein</fullName>
    </submittedName>
</protein>
<dbReference type="Pfam" id="PF05729">
    <property type="entry name" value="NACHT"/>
    <property type="match status" value="1"/>
</dbReference>
<dbReference type="Pfam" id="PF22733">
    <property type="entry name" value="NNH1"/>
    <property type="match status" value="1"/>
</dbReference>
<dbReference type="PROSITE" id="PS50837">
    <property type="entry name" value="NACHT"/>
    <property type="match status" value="1"/>
</dbReference>
<dbReference type="InterPro" id="IPR054547">
    <property type="entry name" value="NNH1"/>
</dbReference>
<dbReference type="InterPro" id="IPR027417">
    <property type="entry name" value="P-loop_NTPase"/>
</dbReference>
<evidence type="ECO:0000313" key="3">
    <source>
        <dbReference type="Proteomes" id="UP000632289"/>
    </source>
</evidence>
<dbReference type="AlphaFoldDB" id="A0A927F0N0"/>
<dbReference type="PANTHER" id="PTHR46844:SF1">
    <property type="entry name" value="SLR5058 PROTEIN"/>
    <property type="match status" value="1"/>
</dbReference>
<evidence type="ECO:0000259" key="1">
    <source>
        <dbReference type="PROSITE" id="PS50837"/>
    </source>
</evidence>
<reference evidence="2" key="1">
    <citation type="submission" date="2020-09" db="EMBL/GenBank/DDBJ databases">
        <title>Secondary metabolite and genome analysis of marine Streptomyces chumphonensis KK1-2T.</title>
        <authorList>
            <person name="Phongsopitanun W."/>
            <person name="Kanchanasin P."/>
            <person name="Pittayakhajonwut P."/>
            <person name="Suwanborirux K."/>
            <person name="Tanasupawat S."/>
        </authorList>
    </citation>
    <scope>NUCLEOTIDE SEQUENCE</scope>
    <source>
        <strain evidence="2">KK1-2</strain>
    </source>
</reference>
<evidence type="ECO:0000313" key="2">
    <source>
        <dbReference type="EMBL" id="MBD3932197.1"/>
    </source>
</evidence>
<name>A0A927F0N0_9ACTN</name>
<accession>A0A927F0N0</accession>
<dbReference type="Proteomes" id="UP000632289">
    <property type="component" value="Unassembled WGS sequence"/>
</dbReference>
<dbReference type="PANTHER" id="PTHR46844">
    <property type="entry name" value="SLR5058 PROTEIN"/>
    <property type="match status" value="1"/>
</dbReference>